<keyword evidence="2" id="KW-0472">Membrane</keyword>
<reference evidence="4" key="3">
    <citation type="submission" date="2022-08" db="EMBL/GenBank/DDBJ databases">
        <title>Whole genome sequencing of non-tuberculosis mycobacteria type-strains.</title>
        <authorList>
            <person name="Igarashi Y."/>
            <person name="Osugi A."/>
            <person name="Mitarai S."/>
        </authorList>
    </citation>
    <scope>NUCLEOTIDE SEQUENCE</scope>
    <source>
        <strain evidence="4">JCM 16372</strain>
    </source>
</reference>
<evidence type="ECO:0000313" key="5">
    <source>
        <dbReference type="Proteomes" id="UP001055159"/>
    </source>
</evidence>
<feature type="compositionally biased region" description="Polar residues" evidence="1">
    <location>
        <begin position="127"/>
        <end position="136"/>
    </location>
</feature>
<evidence type="ECO:0000256" key="2">
    <source>
        <dbReference type="SAM" id="Phobius"/>
    </source>
</evidence>
<keyword evidence="5" id="KW-1185">Reference proteome</keyword>
<reference evidence="3" key="1">
    <citation type="submission" date="2020-07" db="EMBL/GenBank/DDBJ databases">
        <authorList>
            <person name="Pettersson B.M.F."/>
            <person name="Behra P.R.K."/>
            <person name="Ramesh M."/>
            <person name="Das S."/>
            <person name="Dasgupta S."/>
            <person name="Kirsebom L.A."/>
        </authorList>
    </citation>
    <scope>NUCLEOTIDE SEQUENCE</scope>
    <source>
        <strain evidence="3">DSM 45406</strain>
    </source>
</reference>
<keyword evidence="2" id="KW-0812">Transmembrane</keyword>
<dbReference type="RefSeq" id="WP_052429016.1">
    <property type="nucleotide sequence ID" value="NZ_CP092427.2"/>
</dbReference>
<evidence type="ECO:0000313" key="6">
    <source>
        <dbReference type="Proteomes" id="UP001140272"/>
    </source>
</evidence>
<keyword evidence="2" id="KW-1133">Transmembrane helix</keyword>
<feature type="region of interest" description="Disordered" evidence="1">
    <location>
        <begin position="115"/>
        <end position="136"/>
    </location>
</feature>
<sequence>MSARYRAIEVVRASWGAALLIGPDRVLHVTASGPVDTPGRAVTRILGARHLVQAALSGLRPGSGVLAWGVGVDAVHAVTALLLAAVDRRRARAGCTDAAIAAGWAALGWRDLRRDRQRPSTPLPGRPTSTAADGAG</sequence>
<dbReference type="Proteomes" id="UP001055159">
    <property type="component" value="Chromosome"/>
</dbReference>
<organism evidence="3 6">
    <name type="scientific">Mycolicibacterium rufum</name>
    <dbReference type="NCBI Taxonomy" id="318424"/>
    <lineage>
        <taxon>Bacteria</taxon>
        <taxon>Bacillati</taxon>
        <taxon>Actinomycetota</taxon>
        <taxon>Actinomycetes</taxon>
        <taxon>Mycobacteriales</taxon>
        <taxon>Mycobacteriaceae</taxon>
        <taxon>Mycolicibacterium</taxon>
    </lineage>
</organism>
<reference evidence="3" key="2">
    <citation type="journal article" date="2022" name="BMC Genomics">
        <title>Comparative genome analysis of mycobacteria focusing on tRNA and non-coding RNA.</title>
        <authorList>
            <person name="Behra P.R.K."/>
            <person name="Pettersson B.M.F."/>
            <person name="Ramesh M."/>
            <person name="Das S."/>
            <person name="Dasgupta S."/>
            <person name="Kirsebom L.A."/>
        </authorList>
    </citation>
    <scope>NUCLEOTIDE SEQUENCE</scope>
    <source>
        <strain evidence="3">DSM 45406</strain>
    </source>
</reference>
<accession>A0A9X2YCV1</accession>
<dbReference type="Proteomes" id="UP001140272">
    <property type="component" value="Unassembled WGS sequence"/>
</dbReference>
<dbReference type="AlphaFoldDB" id="A0A9X2YCV1"/>
<proteinExistence type="predicted"/>
<evidence type="ECO:0000256" key="1">
    <source>
        <dbReference type="SAM" id="MobiDB-lite"/>
    </source>
</evidence>
<gene>
    <name evidence="3" type="ORF">H7H73_15975</name>
    <name evidence="4" type="ORF">MJO55_27140</name>
</gene>
<dbReference type="EMBL" id="JACKRN010000569">
    <property type="protein sequence ID" value="MCV7071669.1"/>
    <property type="molecule type" value="Genomic_DNA"/>
</dbReference>
<feature type="transmembrane region" description="Helical" evidence="2">
    <location>
        <begin position="65"/>
        <end position="86"/>
    </location>
</feature>
<evidence type="ECO:0000313" key="4">
    <source>
        <dbReference type="EMBL" id="ULP36792.1"/>
    </source>
</evidence>
<evidence type="ECO:0000313" key="3">
    <source>
        <dbReference type="EMBL" id="MCV7071669.1"/>
    </source>
</evidence>
<name>A0A9X2YCV1_9MYCO</name>
<protein>
    <submittedName>
        <fullName evidence="3">Uncharacterized protein</fullName>
    </submittedName>
</protein>
<dbReference type="EMBL" id="CP092427">
    <property type="protein sequence ID" value="ULP36792.1"/>
    <property type="molecule type" value="Genomic_DNA"/>
</dbReference>